<reference evidence="2" key="2">
    <citation type="submission" date="2025-09" db="UniProtKB">
        <authorList>
            <consortium name="Ensembl"/>
        </authorList>
    </citation>
    <scope>IDENTIFICATION</scope>
</reference>
<organism evidence="2 3">
    <name type="scientific">Pelusios castaneus</name>
    <name type="common">West African mud turtle</name>
    <dbReference type="NCBI Taxonomy" id="367368"/>
    <lineage>
        <taxon>Eukaryota</taxon>
        <taxon>Metazoa</taxon>
        <taxon>Chordata</taxon>
        <taxon>Craniata</taxon>
        <taxon>Vertebrata</taxon>
        <taxon>Euteleostomi</taxon>
        <taxon>Archelosauria</taxon>
        <taxon>Testudinata</taxon>
        <taxon>Testudines</taxon>
        <taxon>Pleurodira</taxon>
        <taxon>Pelomedusidae</taxon>
        <taxon>Pelusios</taxon>
    </lineage>
</organism>
<sequence length="122" mass="13840">MAHARPHQLLPHSLMGSSDQSLQSLCRLHTLSIEMHSPERHLNLSGPSQTPTSSLRSLQSNSLSHWRLPWMQSPLLHWNSSGRHVGFTREEGRDLQTQKQRRAPQAATPAWRPAPPRVPCLH</sequence>
<dbReference type="Proteomes" id="UP000694393">
    <property type="component" value="Unplaced"/>
</dbReference>
<reference evidence="2" key="1">
    <citation type="submission" date="2025-08" db="UniProtKB">
        <authorList>
            <consortium name="Ensembl"/>
        </authorList>
    </citation>
    <scope>IDENTIFICATION</scope>
</reference>
<feature type="region of interest" description="Disordered" evidence="1">
    <location>
        <begin position="87"/>
        <end position="122"/>
    </location>
</feature>
<proteinExistence type="predicted"/>
<keyword evidence="3" id="KW-1185">Reference proteome</keyword>
<accession>A0A8C8RZR7</accession>
<evidence type="ECO:0000256" key="1">
    <source>
        <dbReference type="SAM" id="MobiDB-lite"/>
    </source>
</evidence>
<dbReference type="AlphaFoldDB" id="A0A8C8RZR7"/>
<feature type="compositionally biased region" description="Pro residues" evidence="1">
    <location>
        <begin position="112"/>
        <end position="122"/>
    </location>
</feature>
<evidence type="ECO:0000313" key="3">
    <source>
        <dbReference type="Proteomes" id="UP000694393"/>
    </source>
</evidence>
<evidence type="ECO:0000313" key="2">
    <source>
        <dbReference type="Ensembl" id="ENSPCEP00000012157.1"/>
    </source>
</evidence>
<dbReference type="Ensembl" id="ENSPCET00000012581.1">
    <property type="protein sequence ID" value="ENSPCEP00000012157.1"/>
    <property type="gene ID" value="ENSPCEG00000009655.1"/>
</dbReference>
<feature type="region of interest" description="Disordered" evidence="1">
    <location>
        <begin position="38"/>
        <end position="58"/>
    </location>
</feature>
<feature type="compositionally biased region" description="Basic and acidic residues" evidence="1">
    <location>
        <begin position="87"/>
        <end position="96"/>
    </location>
</feature>
<protein>
    <submittedName>
        <fullName evidence="2">Uncharacterized protein</fullName>
    </submittedName>
</protein>
<name>A0A8C8RZR7_9SAUR</name>